<comment type="caution">
    <text evidence="2">The sequence shown here is derived from an EMBL/GenBank/DDBJ whole genome shotgun (WGS) entry which is preliminary data.</text>
</comment>
<evidence type="ECO:0000313" key="2">
    <source>
        <dbReference type="EMBL" id="PNS17745.1"/>
    </source>
</evidence>
<protein>
    <submittedName>
        <fullName evidence="2">Midasin</fullName>
    </submittedName>
</protein>
<feature type="compositionally biased region" description="Basic and acidic residues" evidence="1">
    <location>
        <begin position="177"/>
        <end position="198"/>
    </location>
</feature>
<dbReference type="OrthoDB" id="5426872at2759"/>
<reference evidence="2 3" key="1">
    <citation type="submission" date="2017-06" db="EMBL/GenBank/DDBJ databases">
        <title>Draft genome sequence of a variant of Elsinoe murrayae.</title>
        <authorList>
            <person name="Cheng Q."/>
        </authorList>
    </citation>
    <scope>NUCLEOTIDE SEQUENCE [LARGE SCALE GENOMIC DNA]</scope>
    <source>
        <strain evidence="2 3">CQ-2017a</strain>
    </source>
</reference>
<dbReference type="AlphaFoldDB" id="A0A2K1QRQ4"/>
<feature type="region of interest" description="Disordered" evidence="1">
    <location>
        <begin position="242"/>
        <end position="295"/>
    </location>
</feature>
<proteinExistence type="predicted"/>
<evidence type="ECO:0000256" key="1">
    <source>
        <dbReference type="SAM" id="MobiDB-lite"/>
    </source>
</evidence>
<gene>
    <name evidence="2" type="ORF">CAC42_3140</name>
</gene>
<feature type="region of interest" description="Disordered" evidence="1">
    <location>
        <begin position="129"/>
        <end position="205"/>
    </location>
</feature>
<feature type="compositionally biased region" description="Basic and acidic residues" evidence="1">
    <location>
        <begin position="283"/>
        <end position="295"/>
    </location>
</feature>
<feature type="compositionally biased region" description="Basic and acidic residues" evidence="1">
    <location>
        <begin position="250"/>
        <end position="273"/>
    </location>
</feature>
<dbReference type="Proteomes" id="UP000243797">
    <property type="component" value="Unassembled WGS sequence"/>
</dbReference>
<sequence length="295" mass="32780">MNYILPSYPPAINHQTQPLSLDSALRNVDRYIASLRTAPHHHPDALITPAGVTFHPSSGPTGNLQIANLRRIASGLRGENLGPSPDDLLALELMAREEGGVKRKAADEEEDTFVFDGDVLRKRLKEGVGLSGIGPSRQRGLEKSDGTPVRGVLKKRKLEDGLDKGGSQESVSGGALKRRDERRGNATKMETVEEKEGEKPDEEMMDLDEWREKQDIVEGEVADRHGAPVISQEVVEPEVRETVANGRGGIEIKGEDDMSGKTQLSEEQKARRREEKKKRIKAQKMERERKRTRGE</sequence>
<keyword evidence="3" id="KW-1185">Reference proteome</keyword>
<dbReference type="EMBL" id="NKHZ01000049">
    <property type="protein sequence ID" value="PNS17745.1"/>
    <property type="molecule type" value="Genomic_DNA"/>
</dbReference>
<organism evidence="2 3">
    <name type="scientific">Sphaceloma murrayae</name>
    <dbReference type="NCBI Taxonomy" id="2082308"/>
    <lineage>
        <taxon>Eukaryota</taxon>
        <taxon>Fungi</taxon>
        <taxon>Dikarya</taxon>
        <taxon>Ascomycota</taxon>
        <taxon>Pezizomycotina</taxon>
        <taxon>Dothideomycetes</taxon>
        <taxon>Dothideomycetidae</taxon>
        <taxon>Myriangiales</taxon>
        <taxon>Elsinoaceae</taxon>
        <taxon>Sphaceloma</taxon>
    </lineage>
</organism>
<dbReference type="InParanoid" id="A0A2K1QRQ4"/>
<accession>A0A2K1QRQ4</accession>
<dbReference type="STRING" id="2082308.A0A2K1QRQ4"/>
<name>A0A2K1QRQ4_9PEZI</name>
<evidence type="ECO:0000313" key="3">
    <source>
        <dbReference type="Proteomes" id="UP000243797"/>
    </source>
</evidence>